<dbReference type="AlphaFoldDB" id="A0A1V3NS33"/>
<dbReference type="EMBL" id="MVBK01000014">
    <property type="protein sequence ID" value="OOG27860.1"/>
    <property type="molecule type" value="Genomic_DNA"/>
</dbReference>
<gene>
    <name evidence="1" type="ORF">B1C78_02490</name>
</gene>
<protein>
    <submittedName>
        <fullName evidence="1">HicB family protein</fullName>
    </submittedName>
</protein>
<dbReference type="SUPFAM" id="SSF143100">
    <property type="entry name" value="TTHA1013/TTHA0281-like"/>
    <property type="match status" value="1"/>
</dbReference>
<dbReference type="InterPro" id="IPR035069">
    <property type="entry name" value="TTHA1013/TTHA0281-like"/>
</dbReference>
<proteinExistence type="predicted"/>
<dbReference type="RefSeq" id="WP_077277556.1">
    <property type="nucleotide sequence ID" value="NZ_MVBK01000014.1"/>
</dbReference>
<evidence type="ECO:0000313" key="1">
    <source>
        <dbReference type="EMBL" id="OOG27860.1"/>
    </source>
</evidence>
<reference evidence="1 2" key="1">
    <citation type="submission" date="2017-02" db="EMBL/GenBank/DDBJ databases">
        <title>Genomic diversity within the haloalkaliphilic genus Thioalkalivibrio.</title>
        <authorList>
            <person name="Ahn A.-C."/>
            <person name="Meier-Kolthoff J."/>
            <person name="Overmars L."/>
            <person name="Richter M."/>
            <person name="Woyke T."/>
            <person name="Sorokin D.Y."/>
            <person name="Muyzer G."/>
        </authorList>
    </citation>
    <scope>NUCLEOTIDE SEQUENCE [LARGE SCALE GENOMIC DNA]</scope>
    <source>
        <strain evidence="1 2">ALJD</strain>
    </source>
</reference>
<dbReference type="Proteomes" id="UP000189462">
    <property type="component" value="Unassembled WGS sequence"/>
</dbReference>
<keyword evidence="2" id="KW-1185">Reference proteome</keyword>
<dbReference type="OrthoDB" id="5772151at2"/>
<dbReference type="Gene3D" id="3.30.160.250">
    <property type="match status" value="1"/>
</dbReference>
<sequence length="145" mass="15374">MRYVYPVAIEPDEDGRHVAVATDVPEAIADGANQQEALKEMSEALGAALAGYVLEGKELPRPSKAKRGQYLVPVAPLVAAKLALRVAMREEGVSNVALASRLRVSEAAVRRLVDPDHASRLDGVVAALSVLGRGLIIEDQKQVAA</sequence>
<evidence type="ECO:0000313" key="2">
    <source>
        <dbReference type="Proteomes" id="UP000189462"/>
    </source>
</evidence>
<comment type="caution">
    <text evidence="1">The sequence shown here is derived from an EMBL/GenBank/DDBJ whole genome shotgun (WGS) entry which is preliminary data.</text>
</comment>
<organism evidence="1 2">
    <name type="scientific">Thioalkalivibrio denitrificans</name>
    <dbReference type="NCBI Taxonomy" id="108003"/>
    <lineage>
        <taxon>Bacteria</taxon>
        <taxon>Pseudomonadati</taxon>
        <taxon>Pseudomonadota</taxon>
        <taxon>Gammaproteobacteria</taxon>
        <taxon>Chromatiales</taxon>
        <taxon>Ectothiorhodospiraceae</taxon>
        <taxon>Thioalkalivibrio</taxon>
    </lineage>
</organism>
<dbReference type="STRING" id="108003.B1C78_02490"/>
<name>A0A1V3NS33_9GAMM</name>
<accession>A0A1V3NS33</accession>